<gene>
    <name evidence="1" type="ORF">H8S64_06810</name>
</gene>
<evidence type="ECO:0000313" key="1">
    <source>
        <dbReference type="EMBL" id="MBC5620801.1"/>
    </source>
</evidence>
<reference evidence="1 2" key="1">
    <citation type="submission" date="2020-08" db="EMBL/GenBank/DDBJ databases">
        <title>Genome public.</title>
        <authorList>
            <person name="Liu C."/>
            <person name="Sun Q."/>
        </authorList>
    </citation>
    <scope>NUCLEOTIDE SEQUENCE [LARGE SCALE GENOMIC DNA]</scope>
    <source>
        <strain evidence="1 2">NSJ-56</strain>
    </source>
</reference>
<dbReference type="Proteomes" id="UP000646484">
    <property type="component" value="Unassembled WGS sequence"/>
</dbReference>
<comment type="caution">
    <text evidence="1">The sequence shown here is derived from an EMBL/GenBank/DDBJ whole genome shotgun (WGS) entry which is preliminary data.</text>
</comment>
<dbReference type="RefSeq" id="WP_186975456.1">
    <property type="nucleotide sequence ID" value="NZ_JACOOH010000002.1"/>
</dbReference>
<name>A0ABR7CYP5_9BACT</name>
<protein>
    <submittedName>
        <fullName evidence="1">Uncharacterized protein</fullName>
    </submittedName>
</protein>
<evidence type="ECO:0000313" key="2">
    <source>
        <dbReference type="Proteomes" id="UP000646484"/>
    </source>
</evidence>
<sequence length="59" mass="6809">MASSPVKDDAKNTLSAKWKGRFFSNTLKANLDKTKRRQSNFAEKITRVRKGTHIEEEEL</sequence>
<proteinExistence type="predicted"/>
<dbReference type="EMBL" id="JACOOH010000002">
    <property type="protein sequence ID" value="MBC5620801.1"/>
    <property type="molecule type" value="Genomic_DNA"/>
</dbReference>
<accession>A0ABR7CYP5</accession>
<keyword evidence="2" id="KW-1185">Reference proteome</keyword>
<organism evidence="1 2">
    <name type="scientific">Butyricimonas hominis</name>
    <dbReference type="NCBI Taxonomy" id="2763032"/>
    <lineage>
        <taxon>Bacteria</taxon>
        <taxon>Pseudomonadati</taxon>
        <taxon>Bacteroidota</taxon>
        <taxon>Bacteroidia</taxon>
        <taxon>Bacteroidales</taxon>
        <taxon>Odoribacteraceae</taxon>
        <taxon>Butyricimonas</taxon>
    </lineage>
</organism>